<keyword evidence="6" id="KW-0804">Transcription</keyword>
<keyword evidence="3 9" id="KW-0240">DNA-directed RNA polymerase</keyword>
<evidence type="ECO:0000259" key="8">
    <source>
        <dbReference type="SMART" id="SM00662"/>
    </source>
</evidence>
<evidence type="ECO:0000256" key="3">
    <source>
        <dbReference type="ARBA" id="ARBA00022478"/>
    </source>
</evidence>
<sequence length="340" mass="37993">MRKIKLAPFMPTEVEVNEISNSRAEIIAYPFESGYAITLAHPLRRLILSSSTGYAPISVNIEGASHEFDSIRGMHEDVAVFIINLKNIRFKIKDDVERIEVSYSFEGHKDIIASDLNNDMVEVVNPDAHLATLNEDAQINFTLVIAKGIGYVPTEDLRDEVDENSIALDAFFTPVKKANYKIEPVLVDDNPNYEKIVFDIETDNQIGSVEAFTNALEVMNKQLSVFNGVLDVDIAVVQSKKTNDDSELKVYLKSIDSLGLSARSFNSLDRADIKYLGELVLMDDSDIKNIKNLGKKSLDEITDCLDSQGFGSDFDLSDSLRVTLTKKFEQLKITKDSHEA</sequence>
<comment type="catalytic activity">
    <reaction evidence="7">
        <text>RNA(n) + a ribonucleoside 5'-triphosphate = RNA(n+1) + diphosphate</text>
        <dbReference type="Rhea" id="RHEA:21248"/>
        <dbReference type="Rhea" id="RHEA-COMP:14527"/>
        <dbReference type="Rhea" id="RHEA-COMP:17342"/>
        <dbReference type="ChEBI" id="CHEBI:33019"/>
        <dbReference type="ChEBI" id="CHEBI:61557"/>
        <dbReference type="ChEBI" id="CHEBI:140395"/>
        <dbReference type="EC" id="2.7.7.6"/>
    </reaction>
</comment>
<organism evidence="9">
    <name type="scientific">hydrothermal vent metagenome</name>
    <dbReference type="NCBI Taxonomy" id="652676"/>
    <lineage>
        <taxon>unclassified sequences</taxon>
        <taxon>metagenomes</taxon>
        <taxon>ecological metagenomes</taxon>
    </lineage>
</organism>
<dbReference type="NCBIfam" id="TIGR02027">
    <property type="entry name" value="rpoA"/>
    <property type="match status" value="1"/>
</dbReference>
<dbReference type="InterPro" id="IPR011263">
    <property type="entry name" value="DNA-dir_RNA_pol_RpoA/D/Rpb3"/>
</dbReference>
<evidence type="ECO:0000256" key="7">
    <source>
        <dbReference type="ARBA" id="ARBA00048552"/>
    </source>
</evidence>
<dbReference type="InterPro" id="IPR036603">
    <property type="entry name" value="RBP11-like"/>
</dbReference>
<evidence type="ECO:0000256" key="2">
    <source>
        <dbReference type="ARBA" id="ARBA00012418"/>
    </source>
</evidence>
<dbReference type="Pfam" id="PF01193">
    <property type="entry name" value="RNA_pol_L"/>
    <property type="match status" value="1"/>
</dbReference>
<evidence type="ECO:0000256" key="6">
    <source>
        <dbReference type="ARBA" id="ARBA00023163"/>
    </source>
</evidence>
<dbReference type="Gene3D" id="2.170.120.12">
    <property type="entry name" value="DNA-directed RNA polymerase, insert domain"/>
    <property type="match status" value="1"/>
</dbReference>
<protein>
    <recommendedName>
        <fullName evidence="2">DNA-directed RNA polymerase</fullName>
        <ecNumber evidence="2">2.7.7.6</ecNumber>
    </recommendedName>
</protein>
<dbReference type="NCBIfam" id="NF003519">
    <property type="entry name" value="PRK05182.2-5"/>
    <property type="match status" value="1"/>
</dbReference>
<dbReference type="Gene3D" id="1.10.150.20">
    <property type="entry name" value="5' to 3' exonuclease, C-terminal subdomain"/>
    <property type="match status" value="1"/>
</dbReference>
<accession>A0A1W1EHB6</accession>
<dbReference type="HAMAP" id="MF_00059">
    <property type="entry name" value="RNApol_bact_RpoA"/>
    <property type="match status" value="1"/>
</dbReference>
<dbReference type="Pfam" id="PF03118">
    <property type="entry name" value="RNA_pol_A_CTD"/>
    <property type="match status" value="1"/>
</dbReference>
<reference evidence="9" key="1">
    <citation type="submission" date="2016-10" db="EMBL/GenBank/DDBJ databases">
        <authorList>
            <person name="de Groot N.N."/>
        </authorList>
    </citation>
    <scope>NUCLEOTIDE SEQUENCE</scope>
</reference>
<dbReference type="EC" id="2.7.7.6" evidence="2"/>
<dbReference type="SUPFAM" id="SSF55257">
    <property type="entry name" value="RBP11-like subunits of RNA polymerase"/>
    <property type="match status" value="1"/>
</dbReference>
<evidence type="ECO:0000256" key="5">
    <source>
        <dbReference type="ARBA" id="ARBA00022695"/>
    </source>
</evidence>
<feature type="domain" description="DNA-directed RNA polymerase RpoA/D/Rpb3-type" evidence="8">
    <location>
        <begin position="23"/>
        <end position="229"/>
    </location>
</feature>
<dbReference type="AlphaFoldDB" id="A0A1W1EHB6"/>
<dbReference type="GO" id="GO:0003677">
    <property type="term" value="F:DNA binding"/>
    <property type="evidence" value="ECO:0007669"/>
    <property type="project" value="InterPro"/>
</dbReference>
<dbReference type="SUPFAM" id="SSF56553">
    <property type="entry name" value="Insert subdomain of RNA polymerase alpha subunit"/>
    <property type="match status" value="1"/>
</dbReference>
<evidence type="ECO:0000256" key="4">
    <source>
        <dbReference type="ARBA" id="ARBA00022679"/>
    </source>
</evidence>
<dbReference type="GO" id="GO:0005737">
    <property type="term" value="C:cytoplasm"/>
    <property type="evidence" value="ECO:0007669"/>
    <property type="project" value="UniProtKB-ARBA"/>
</dbReference>
<dbReference type="Gene3D" id="3.30.1360.10">
    <property type="entry name" value="RNA polymerase, RBP11-like subunit"/>
    <property type="match status" value="1"/>
</dbReference>
<dbReference type="InterPro" id="IPR011262">
    <property type="entry name" value="DNA-dir_RNA_pol_insert"/>
</dbReference>
<dbReference type="GO" id="GO:0006351">
    <property type="term" value="P:DNA-templated transcription"/>
    <property type="evidence" value="ECO:0007669"/>
    <property type="project" value="InterPro"/>
</dbReference>
<dbReference type="NCBIfam" id="NF003517">
    <property type="entry name" value="PRK05182.2-3"/>
    <property type="match status" value="1"/>
</dbReference>
<dbReference type="GO" id="GO:0003899">
    <property type="term" value="F:DNA-directed RNA polymerase activity"/>
    <property type="evidence" value="ECO:0007669"/>
    <property type="project" value="UniProtKB-EC"/>
</dbReference>
<dbReference type="EMBL" id="FRYL01000001">
    <property type="protein sequence ID" value="SHO80244.1"/>
    <property type="molecule type" value="Genomic_DNA"/>
</dbReference>
<dbReference type="CDD" id="cd06928">
    <property type="entry name" value="RNAP_alpha_NTD"/>
    <property type="match status" value="1"/>
</dbReference>
<dbReference type="GO" id="GO:0000428">
    <property type="term" value="C:DNA-directed RNA polymerase complex"/>
    <property type="evidence" value="ECO:0007669"/>
    <property type="project" value="UniProtKB-KW"/>
</dbReference>
<dbReference type="InterPro" id="IPR011773">
    <property type="entry name" value="DNA-dir_RpoA"/>
</dbReference>
<evidence type="ECO:0000313" key="9">
    <source>
        <dbReference type="EMBL" id="SHO80244.1"/>
    </source>
</evidence>
<dbReference type="InterPro" id="IPR011260">
    <property type="entry name" value="RNAP_asu_C"/>
</dbReference>
<dbReference type="Pfam" id="PF01000">
    <property type="entry name" value="RNA_pol_A_bac"/>
    <property type="match status" value="1"/>
</dbReference>
<dbReference type="GO" id="GO:0046983">
    <property type="term" value="F:protein dimerization activity"/>
    <property type="evidence" value="ECO:0007669"/>
    <property type="project" value="InterPro"/>
</dbReference>
<proteinExistence type="inferred from homology"/>
<dbReference type="SUPFAM" id="SSF47789">
    <property type="entry name" value="C-terminal domain of RNA polymerase alpha subunit"/>
    <property type="match status" value="1"/>
</dbReference>
<name>A0A1W1EHB6_9ZZZZ</name>
<keyword evidence="5 9" id="KW-0548">Nucleotidyltransferase</keyword>
<dbReference type="InterPro" id="IPR036643">
    <property type="entry name" value="RNApol_insert_sf"/>
</dbReference>
<gene>
    <name evidence="9" type="ORF">MNB_SV-15-1498</name>
</gene>
<keyword evidence="4 9" id="KW-0808">Transferase</keyword>
<comment type="similarity">
    <text evidence="1">Belongs to the RNA polymerase alpha chain family.</text>
</comment>
<dbReference type="SMART" id="SM00662">
    <property type="entry name" value="RPOLD"/>
    <property type="match status" value="1"/>
</dbReference>
<evidence type="ECO:0000256" key="1">
    <source>
        <dbReference type="ARBA" id="ARBA00007123"/>
    </source>
</evidence>